<dbReference type="GO" id="GO:0004222">
    <property type="term" value="F:metalloendopeptidase activity"/>
    <property type="evidence" value="ECO:0007669"/>
    <property type="project" value="InterPro"/>
</dbReference>
<feature type="domain" description="Peptidase M12A" evidence="1">
    <location>
        <begin position="100"/>
        <end position="292"/>
    </location>
</feature>
<organism evidence="2">
    <name type="scientific">bioreactor metagenome</name>
    <dbReference type="NCBI Taxonomy" id="1076179"/>
    <lineage>
        <taxon>unclassified sequences</taxon>
        <taxon>metagenomes</taxon>
        <taxon>ecological metagenomes</taxon>
    </lineage>
</organism>
<gene>
    <name evidence="2" type="ORF">SDC9_43859</name>
</gene>
<dbReference type="PANTHER" id="PTHR10127:SF850">
    <property type="entry name" value="METALLOENDOPEPTIDASE"/>
    <property type="match status" value="1"/>
</dbReference>
<dbReference type="Gene3D" id="3.40.390.10">
    <property type="entry name" value="Collagenase (Catalytic Domain)"/>
    <property type="match status" value="1"/>
</dbReference>
<sequence length="407" mass="46083">MRKQLKLFAILFALFSLSSCQKEQRVLDSQHGQLLTKSNSDSDRKLDYQIQLAYSDNGESYTFPNGLQVQKYDSIYVLGGDVIIPKKIVDSLNNITPQRSAVHTVFNGLWHQGILYYLMDSNLESPQRVTQAINMFEQLTGLVFFPRTNQPDYIKFVSEDPKKTYIEGVGRTGGRQKINLAKWADYDDVAHEIGHAVGLYHEHGRQDRDEYVNILWGNIPTDVLSNFQKYNVVNGEDFADFDYSSLMIYPSLVRINNAQTTVITKKDGSYIYPNYTLSTGDIAGIKYLYGPPYAKCVTTVDSFDEYVGGGLDTYSSVLKNVLFFYSDKELIQPTTTSTPRLIQVACETRVTLNGGSQVEITEDLISIVIPPGTTSYVLPDSSYEYRTEYGYVVYEKRVSYIIRGAGF</sequence>
<reference evidence="2" key="1">
    <citation type="submission" date="2019-08" db="EMBL/GenBank/DDBJ databases">
        <authorList>
            <person name="Kucharzyk K."/>
            <person name="Murdoch R.W."/>
            <person name="Higgins S."/>
            <person name="Loffler F."/>
        </authorList>
    </citation>
    <scope>NUCLEOTIDE SEQUENCE</scope>
</reference>
<dbReference type="SMART" id="SM00235">
    <property type="entry name" value="ZnMc"/>
    <property type="match status" value="1"/>
</dbReference>
<protein>
    <recommendedName>
        <fullName evidence="1">Peptidase M12A domain-containing protein</fullName>
    </recommendedName>
</protein>
<dbReference type="PRINTS" id="PR00480">
    <property type="entry name" value="ASTACIN"/>
</dbReference>
<dbReference type="SUPFAM" id="SSF55486">
    <property type="entry name" value="Metalloproteases ('zincins'), catalytic domain"/>
    <property type="match status" value="1"/>
</dbReference>
<comment type="caution">
    <text evidence="2">The sequence shown here is derived from an EMBL/GenBank/DDBJ whole genome shotgun (WGS) entry which is preliminary data.</text>
</comment>
<dbReference type="GO" id="GO:0008270">
    <property type="term" value="F:zinc ion binding"/>
    <property type="evidence" value="ECO:0007669"/>
    <property type="project" value="InterPro"/>
</dbReference>
<evidence type="ECO:0000259" key="1">
    <source>
        <dbReference type="PROSITE" id="PS51864"/>
    </source>
</evidence>
<dbReference type="PROSITE" id="PS51257">
    <property type="entry name" value="PROKAR_LIPOPROTEIN"/>
    <property type="match status" value="1"/>
</dbReference>
<dbReference type="InterPro" id="IPR006026">
    <property type="entry name" value="Peptidase_Metallo"/>
</dbReference>
<evidence type="ECO:0000313" key="2">
    <source>
        <dbReference type="EMBL" id="MPL97667.1"/>
    </source>
</evidence>
<dbReference type="EMBL" id="VSSQ01000568">
    <property type="protein sequence ID" value="MPL97667.1"/>
    <property type="molecule type" value="Genomic_DNA"/>
</dbReference>
<name>A0A644W245_9ZZZZ</name>
<dbReference type="PROSITE" id="PS51864">
    <property type="entry name" value="ASTACIN"/>
    <property type="match status" value="1"/>
</dbReference>
<dbReference type="InterPro" id="IPR024079">
    <property type="entry name" value="MetalloPept_cat_dom_sf"/>
</dbReference>
<dbReference type="GO" id="GO:0006508">
    <property type="term" value="P:proteolysis"/>
    <property type="evidence" value="ECO:0007669"/>
    <property type="project" value="InterPro"/>
</dbReference>
<proteinExistence type="predicted"/>
<dbReference type="PANTHER" id="PTHR10127">
    <property type="entry name" value="DISCOIDIN, CUB, EGF, LAMININ , AND ZINC METALLOPROTEASE DOMAIN CONTAINING"/>
    <property type="match status" value="1"/>
</dbReference>
<dbReference type="InterPro" id="IPR001506">
    <property type="entry name" value="Peptidase_M12A"/>
</dbReference>
<accession>A0A644W245</accession>
<dbReference type="AlphaFoldDB" id="A0A644W245"/>
<dbReference type="Pfam" id="PF01400">
    <property type="entry name" value="Astacin"/>
    <property type="match status" value="1"/>
</dbReference>